<comment type="caution">
    <text evidence="1">The sequence shown here is derived from an EMBL/GenBank/DDBJ whole genome shotgun (WGS) entry which is preliminary data.</text>
</comment>
<proteinExistence type="predicted"/>
<name>A0ACB9ZSN8_CATRO</name>
<evidence type="ECO:0000313" key="1">
    <source>
        <dbReference type="EMBL" id="KAI5649811.1"/>
    </source>
</evidence>
<sequence>MSREFELKVHYNRNFNRDPNLKYINAGIAYFGCDPYFVSHIELVHNLRKVGVFVHDKLWYKLPELDLENECIDLMNAIVTVKVDEPINASINVERNEEMDNDSDDTDNVVGEGDENKGVVHDLEQLSDDDCIQVRNNFDDDFGSEFLEFNEERESENPRISVVGAGNGNGRTDRSQGGSAQGVAASVGRGNARSVARDTVNRGRGRGIRPCSRNGNWMGLGMASPNYFIPLVATITKLGSLSQANPRISALNPLNPSHWMLDLYGFWLLNVDGCFCCTCDGLMVASLDS</sequence>
<reference evidence="2" key="1">
    <citation type="journal article" date="2023" name="Nat. Plants">
        <title>Single-cell RNA sequencing provides a high-resolution roadmap for understanding the multicellular compartmentation of specialized metabolism.</title>
        <authorList>
            <person name="Sun S."/>
            <person name="Shen X."/>
            <person name="Li Y."/>
            <person name="Li Y."/>
            <person name="Wang S."/>
            <person name="Li R."/>
            <person name="Zhang H."/>
            <person name="Shen G."/>
            <person name="Guo B."/>
            <person name="Wei J."/>
            <person name="Xu J."/>
            <person name="St-Pierre B."/>
            <person name="Chen S."/>
            <person name="Sun C."/>
        </authorList>
    </citation>
    <scope>NUCLEOTIDE SEQUENCE [LARGE SCALE GENOMIC DNA]</scope>
</reference>
<protein>
    <submittedName>
        <fullName evidence="1">Uncharacterized protein</fullName>
    </submittedName>
</protein>
<accession>A0ACB9ZSN8</accession>
<organism evidence="1 2">
    <name type="scientific">Catharanthus roseus</name>
    <name type="common">Madagascar periwinkle</name>
    <name type="synonym">Vinca rosea</name>
    <dbReference type="NCBI Taxonomy" id="4058"/>
    <lineage>
        <taxon>Eukaryota</taxon>
        <taxon>Viridiplantae</taxon>
        <taxon>Streptophyta</taxon>
        <taxon>Embryophyta</taxon>
        <taxon>Tracheophyta</taxon>
        <taxon>Spermatophyta</taxon>
        <taxon>Magnoliopsida</taxon>
        <taxon>eudicotyledons</taxon>
        <taxon>Gunneridae</taxon>
        <taxon>Pentapetalae</taxon>
        <taxon>asterids</taxon>
        <taxon>lamiids</taxon>
        <taxon>Gentianales</taxon>
        <taxon>Apocynaceae</taxon>
        <taxon>Rauvolfioideae</taxon>
        <taxon>Vinceae</taxon>
        <taxon>Catharanthinae</taxon>
        <taxon>Catharanthus</taxon>
    </lineage>
</organism>
<dbReference type="Proteomes" id="UP001060085">
    <property type="component" value="Linkage Group LG08"/>
</dbReference>
<evidence type="ECO:0000313" key="2">
    <source>
        <dbReference type="Proteomes" id="UP001060085"/>
    </source>
</evidence>
<dbReference type="EMBL" id="CM044708">
    <property type="protein sequence ID" value="KAI5649811.1"/>
    <property type="molecule type" value="Genomic_DNA"/>
</dbReference>
<keyword evidence="2" id="KW-1185">Reference proteome</keyword>
<gene>
    <name evidence="1" type="ORF">M9H77_35816</name>
</gene>